<dbReference type="PROSITE" id="PS51257">
    <property type="entry name" value="PROKAR_LIPOPROTEIN"/>
    <property type="match status" value="1"/>
</dbReference>
<dbReference type="Proteomes" id="UP001595711">
    <property type="component" value="Unassembled WGS sequence"/>
</dbReference>
<dbReference type="RefSeq" id="WP_379722677.1">
    <property type="nucleotide sequence ID" value="NZ_JBHRYJ010000001.1"/>
</dbReference>
<sequence length="81" mass="8988">MMRKFTLMAIGLAGLGVAGCGATSEQYAADRKEFCVQKGLSAGTQEFRECIARRLHFQHQVGAGAPVQYRRHSWEEDIAED</sequence>
<proteinExistence type="predicted"/>
<evidence type="ECO:0008006" key="3">
    <source>
        <dbReference type="Google" id="ProtNLM"/>
    </source>
</evidence>
<keyword evidence="2" id="KW-1185">Reference proteome</keyword>
<accession>A0ABV7VBX9</accession>
<name>A0ABV7VBX9_9PROT</name>
<evidence type="ECO:0000313" key="2">
    <source>
        <dbReference type="Proteomes" id="UP001595711"/>
    </source>
</evidence>
<gene>
    <name evidence="1" type="ORF">ACFOOQ_05440</name>
</gene>
<organism evidence="1 2">
    <name type="scientific">Ferrovibrio xuzhouensis</name>
    <dbReference type="NCBI Taxonomy" id="1576914"/>
    <lineage>
        <taxon>Bacteria</taxon>
        <taxon>Pseudomonadati</taxon>
        <taxon>Pseudomonadota</taxon>
        <taxon>Alphaproteobacteria</taxon>
        <taxon>Rhodospirillales</taxon>
        <taxon>Rhodospirillaceae</taxon>
        <taxon>Ferrovibrio</taxon>
    </lineage>
</organism>
<evidence type="ECO:0000313" key="1">
    <source>
        <dbReference type="EMBL" id="MFC3674979.1"/>
    </source>
</evidence>
<dbReference type="EMBL" id="JBHRYJ010000001">
    <property type="protein sequence ID" value="MFC3674979.1"/>
    <property type="molecule type" value="Genomic_DNA"/>
</dbReference>
<reference evidence="2" key="1">
    <citation type="journal article" date="2019" name="Int. J. Syst. Evol. Microbiol.">
        <title>The Global Catalogue of Microorganisms (GCM) 10K type strain sequencing project: providing services to taxonomists for standard genome sequencing and annotation.</title>
        <authorList>
            <consortium name="The Broad Institute Genomics Platform"/>
            <consortium name="The Broad Institute Genome Sequencing Center for Infectious Disease"/>
            <person name="Wu L."/>
            <person name="Ma J."/>
        </authorList>
    </citation>
    <scope>NUCLEOTIDE SEQUENCE [LARGE SCALE GENOMIC DNA]</scope>
    <source>
        <strain evidence="2">KCTC 42182</strain>
    </source>
</reference>
<protein>
    <recommendedName>
        <fullName evidence="3">Lipoprotein</fullName>
    </recommendedName>
</protein>
<comment type="caution">
    <text evidence="1">The sequence shown here is derived from an EMBL/GenBank/DDBJ whole genome shotgun (WGS) entry which is preliminary data.</text>
</comment>